<evidence type="ECO:0000313" key="3">
    <source>
        <dbReference type="EMBL" id="CCX04554.1"/>
    </source>
</evidence>
<name>U4KY84_PYROM</name>
<evidence type="ECO:0000313" key="4">
    <source>
        <dbReference type="Proteomes" id="UP000018144"/>
    </source>
</evidence>
<keyword evidence="2" id="KW-0472">Membrane</keyword>
<gene>
    <name evidence="3" type="ORF">PCON_02734</name>
</gene>
<dbReference type="OrthoDB" id="10625168at2759"/>
<proteinExistence type="predicted"/>
<dbReference type="AlphaFoldDB" id="U4KY84"/>
<reference evidence="3 4" key="1">
    <citation type="journal article" date="2013" name="PLoS Genet.">
        <title>The genome and development-dependent transcriptomes of Pyronema confluens: a window into fungal evolution.</title>
        <authorList>
            <person name="Traeger S."/>
            <person name="Altegoer F."/>
            <person name="Freitag M."/>
            <person name="Gabaldon T."/>
            <person name="Kempken F."/>
            <person name="Kumar A."/>
            <person name="Marcet-Houben M."/>
            <person name="Poggeler S."/>
            <person name="Stajich J.E."/>
            <person name="Nowrousian M."/>
        </authorList>
    </citation>
    <scope>NUCLEOTIDE SEQUENCE [LARGE SCALE GENOMIC DNA]</scope>
    <source>
        <strain evidence="4">CBS 100304</strain>
        <tissue evidence="3">Vegetative mycelium</tissue>
    </source>
</reference>
<protein>
    <submittedName>
        <fullName evidence="3">Uncharacterized protein</fullName>
    </submittedName>
</protein>
<dbReference type="EMBL" id="HF935208">
    <property type="protein sequence ID" value="CCX04554.1"/>
    <property type="molecule type" value="Genomic_DNA"/>
</dbReference>
<feature type="compositionally biased region" description="Basic and acidic residues" evidence="1">
    <location>
        <begin position="400"/>
        <end position="411"/>
    </location>
</feature>
<feature type="region of interest" description="Disordered" evidence="1">
    <location>
        <begin position="391"/>
        <end position="411"/>
    </location>
</feature>
<sequence length="411" mass="45999">MQQVIRTLIFGVGILGVVIPCACFCLDKAKAGRTKKVLEKQDREGVDGRVELDGKEVVREKKGVEKEVEKLAEKLAEKGEEKIIKKEDSEKEEPEKEKDLPKEQDPTTEPKAKADAESEDKFWQHFLPPHYWDEGTVKKTMVVKATDDQPKSEMAQPKVEDKVSEVPAVESSDHEVSPTESPTESAMPSLEWIQKVFGELMQNLSPLLFEGEDIERKVPGAFQEDGEIEKTTEEELKTFENLGLEIIMSNSPEPSPENFEFPDVSIAFPGDFPVDEEITEELKVSKEVVSCEDLKTESVEPKTEQSSERSLSTNDINVTVVLPPSETEVVVEVKVVHEPELVKSKDPTAEQSMEICDEEIEPMAALALRTASIPKSTQEIIEKLEAHVKELGNGNASTSKVDHKEEKEKMD</sequence>
<keyword evidence="2" id="KW-0812">Transmembrane</keyword>
<keyword evidence="4" id="KW-1185">Reference proteome</keyword>
<accession>U4KY84</accession>
<feature type="region of interest" description="Disordered" evidence="1">
    <location>
        <begin position="147"/>
        <end position="187"/>
    </location>
</feature>
<evidence type="ECO:0000256" key="2">
    <source>
        <dbReference type="SAM" id="Phobius"/>
    </source>
</evidence>
<feature type="region of interest" description="Disordered" evidence="1">
    <location>
        <begin position="79"/>
        <end position="118"/>
    </location>
</feature>
<keyword evidence="2" id="KW-1133">Transmembrane helix</keyword>
<feature type="transmembrane region" description="Helical" evidence="2">
    <location>
        <begin position="6"/>
        <end position="26"/>
    </location>
</feature>
<dbReference type="Proteomes" id="UP000018144">
    <property type="component" value="Unassembled WGS sequence"/>
</dbReference>
<evidence type="ECO:0000256" key="1">
    <source>
        <dbReference type="SAM" id="MobiDB-lite"/>
    </source>
</evidence>
<organism evidence="3 4">
    <name type="scientific">Pyronema omphalodes (strain CBS 100304)</name>
    <name type="common">Pyronema confluens</name>
    <dbReference type="NCBI Taxonomy" id="1076935"/>
    <lineage>
        <taxon>Eukaryota</taxon>
        <taxon>Fungi</taxon>
        <taxon>Dikarya</taxon>
        <taxon>Ascomycota</taxon>
        <taxon>Pezizomycotina</taxon>
        <taxon>Pezizomycetes</taxon>
        <taxon>Pezizales</taxon>
        <taxon>Pyronemataceae</taxon>
        <taxon>Pyronema</taxon>
    </lineage>
</organism>